<proteinExistence type="predicted"/>
<name>A0ACA9MNK9_9GLOM</name>
<dbReference type="EMBL" id="CAJVPT010013762">
    <property type="protein sequence ID" value="CAG8598826.1"/>
    <property type="molecule type" value="Genomic_DNA"/>
</dbReference>
<keyword evidence="2" id="KW-1185">Reference proteome</keyword>
<dbReference type="Proteomes" id="UP000789525">
    <property type="component" value="Unassembled WGS sequence"/>
</dbReference>
<evidence type="ECO:0000313" key="2">
    <source>
        <dbReference type="Proteomes" id="UP000789525"/>
    </source>
</evidence>
<reference evidence="1" key="1">
    <citation type="submission" date="2021-06" db="EMBL/GenBank/DDBJ databases">
        <authorList>
            <person name="Kallberg Y."/>
            <person name="Tangrot J."/>
            <person name="Rosling A."/>
        </authorList>
    </citation>
    <scope>NUCLEOTIDE SEQUENCE</scope>
    <source>
        <strain evidence="1">CL356</strain>
    </source>
</reference>
<accession>A0ACA9MNK9</accession>
<organism evidence="1 2">
    <name type="scientific">Acaulospora colombiana</name>
    <dbReference type="NCBI Taxonomy" id="27376"/>
    <lineage>
        <taxon>Eukaryota</taxon>
        <taxon>Fungi</taxon>
        <taxon>Fungi incertae sedis</taxon>
        <taxon>Mucoromycota</taxon>
        <taxon>Glomeromycotina</taxon>
        <taxon>Glomeromycetes</taxon>
        <taxon>Diversisporales</taxon>
        <taxon>Acaulosporaceae</taxon>
        <taxon>Acaulospora</taxon>
    </lineage>
</organism>
<protein>
    <submittedName>
        <fullName evidence="1">6839_t:CDS:1</fullName>
    </submittedName>
</protein>
<evidence type="ECO:0000313" key="1">
    <source>
        <dbReference type="EMBL" id="CAG8598826.1"/>
    </source>
</evidence>
<comment type="caution">
    <text evidence="1">The sequence shown here is derived from an EMBL/GenBank/DDBJ whole genome shotgun (WGS) entry which is preliminary data.</text>
</comment>
<gene>
    <name evidence="1" type="ORF">ACOLOM_LOCUS6607</name>
</gene>
<sequence>MEWVAKSQWFNVAPAPLHPPMSSRLRFKETNQEREERVAREERKAARKKAKRGPDLQFDYENDIDERYWRLSEPTIYRTPNDVGAAYDHMREESSSKGEKDERRQTRKPAGYTQIQKELEEAKFRAKLFDAMEDDERLDSIEARFNDYRVPERWQYPSTSNSVNENPDYMEEDEYAEWVRRGMWERRHKKEMEEEERQQRLREERKAKAERDRRRQRQREDEARQKARDLASQELSKAFDSYLSAWASLANRSSNRPLRFDDIPWPMTPSPRSPEQITKEAISSFLLSASHSPNRPRKQRIRDALFLYHPDRFEKWASMMVDPEQGTMTREAAGRVVRFLNSLAEQ</sequence>